<name>M6GKW7_LEPIR</name>
<evidence type="ECO:0000313" key="1">
    <source>
        <dbReference type="EMBL" id="EMM79571.1"/>
    </source>
</evidence>
<accession>M6GKW7</accession>
<comment type="caution">
    <text evidence="1">The sequence shown here is derived from an EMBL/GenBank/DDBJ whole genome shotgun (WGS) entry which is preliminary data.</text>
</comment>
<reference evidence="1 2" key="1">
    <citation type="submission" date="2013-01" db="EMBL/GenBank/DDBJ databases">
        <authorList>
            <person name="Harkins D.M."/>
            <person name="Durkin A.S."/>
            <person name="Brinkac L.M."/>
            <person name="Haft D.H."/>
            <person name="Selengut J.D."/>
            <person name="Sanka R."/>
            <person name="DePew J."/>
            <person name="Purushe J."/>
            <person name="Hospenthal D.R."/>
            <person name="Murray C.K."/>
            <person name="Pimentel G."/>
            <person name="Wasfy M."/>
            <person name="Parker T."/>
            <person name="Miller R.S."/>
            <person name="Vinetz J.M."/>
            <person name="Sutton G.G."/>
            <person name="Nierman W.C."/>
            <person name="Fouts D.E."/>
        </authorList>
    </citation>
    <scope>NUCLEOTIDE SEQUENCE [LARGE SCALE GENOMIC DNA]</scope>
    <source>
        <strain evidence="1 2">2006001854</strain>
    </source>
</reference>
<evidence type="ECO:0000313" key="2">
    <source>
        <dbReference type="Proteomes" id="UP000012128"/>
    </source>
</evidence>
<proteinExistence type="predicted"/>
<protein>
    <submittedName>
        <fullName evidence="1">Uncharacterized protein</fullName>
    </submittedName>
</protein>
<gene>
    <name evidence="1" type="ORF">LEP1GSC037_3225</name>
</gene>
<sequence length="30" mass="3572">MGWFMIENVLLSYFERPIEFHKNAGTVTKI</sequence>
<dbReference type="EMBL" id="AFLW02000226">
    <property type="protein sequence ID" value="EMM79571.1"/>
    <property type="molecule type" value="Genomic_DNA"/>
</dbReference>
<organism evidence="1 2">
    <name type="scientific">Leptospira interrogans str. 2006001854</name>
    <dbReference type="NCBI Taxonomy" id="1001590"/>
    <lineage>
        <taxon>Bacteria</taxon>
        <taxon>Pseudomonadati</taxon>
        <taxon>Spirochaetota</taxon>
        <taxon>Spirochaetia</taxon>
        <taxon>Leptospirales</taxon>
        <taxon>Leptospiraceae</taxon>
        <taxon>Leptospira</taxon>
    </lineage>
</organism>
<feature type="non-terminal residue" evidence="1">
    <location>
        <position position="30"/>
    </location>
</feature>
<dbReference type="Proteomes" id="UP000012128">
    <property type="component" value="Unassembled WGS sequence"/>
</dbReference>
<dbReference type="AlphaFoldDB" id="M6GKW7"/>